<protein>
    <submittedName>
        <fullName evidence="2">Unnamed protein product</fullName>
    </submittedName>
</protein>
<proteinExistence type="predicted"/>
<dbReference type="OrthoDB" id="128965at2759"/>
<dbReference type="EMBL" id="BSXT01000025">
    <property type="protein sequence ID" value="GMF15131.1"/>
    <property type="molecule type" value="Genomic_DNA"/>
</dbReference>
<organism evidence="2 3">
    <name type="scientific">Phytophthora fragariaefolia</name>
    <dbReference type="NCBI Taxonomy" id="1490495"/>
    <lineage>
        <taxon>Eukaryota</taxon>
        <taxon>Sar</taxon>
        <taxon>Stramenopiles</taxon>
        <taxon>Oomycota</taxon>
        <taxon>Peronosporomycetes</taxon>
        <taxon>Peronosporales</taxon>
        <taxon>Peronosporaceae</taxon>
        <taxon>Phytophthora</taxon>
    </lineage>
</organism>
<comment type="caution">
    <text evidence="2">The sequence shown here is derived from an EMBL/GenBank/DDBJ whole genome shotgun (WGS) entry which is preliminary data.</text>
</comment>
<evidence type="ECO:0000256" key="1">
    <source>
        <dbReference type="SAM" id="MobiDB-lite"/>
    </source>
</evidence>
<sequence length="188" mass="20674">MKRVQQPGERLRDFADSLLDIGFGKRVSAETYIEAFLDEMNNEMMAPHTRGANPHTLEEAVQYAEDKCGEYGEGRSVTEWREADRLYRLRRSPAGDDEAARRRGEKPEVSSQIDWKKLGLGFGGDGKAPVCDMAGKAVSGLAETAKKDPLSLAALQALMTMVGVGKIAEAGASQTGQQPPSQRHRPWR</sequence>
<evidence type="ECO:0000313" key="2">
    <source>
        <dbReference type="EMBL" id="GMF15131.1"/>
    </source>
</evidence>
<dbReference type="AlphaFoldDB" id="A0A9W6THC3"/>
<feature type="compositionally biased region" description="Basic and acidic residues" evidence="1">
    <location>
        <begin position="98"/>
        <end position="108"/>
    </location>
</feature>
<evidence type="ECO:0000313" key="3">
    <source>
        <dbReference type="Proteomes" id="UP001165121"/>
    </source>
</evidence>
<accession>A0A9W6THC3</accession>
<feature type="region of interest" description="Disordered" evidence="1">
    <location>
        <begin position="91"/>
        <end position="110"/>
    </location>
</feature>
<name>A0A9W6THC3_9STRA</name>
<keyword evidence="3" id="KW-1185">Reference proteome</keyword>
<dbReference type="Proteomes" id="UP001165121">
    <property type="component" value="Unassembled WGS sequence"/>
</dbReference>
<reference evidence="2" key="1">
    <citation type="submission" date="2023-04" db="EMBL/GenBank/DDBJ databases">
        <title>Phytophthora fragariaefolia NBRC 109709.</title>
        <authorList>
            <person name="Ichikawa N."/>
            <person name="Sato H."/>
            <person name="Tonouchi N."/>
        </authorList>
    </citation>
    <scope>NUCLEOTIDE SEQUENCE</scope>
    <source>
        <strain evidence="2">NBRC 109709</strain>
    </source>
</reference>
<gene>
    <name evidence="2" type="ORF">Pfra01_000030900</name>
</gene>